<gene>
    <name evidence="1" type="ORF">ABAZ39_07280</name>
</gene>
<accession>A0A060DG41</accession>
<dbReference type="KEGG" id="abq:ABAZ39_07280"/>
<proteinExistence type="predicted"/>
<reference evidence="1 2" key="1">
    <citation type="journal article" date="2014" name="Genome Announc.">
        <title>Complete Genome Sequence of the Model Rhizosphere Strain Azospirillum brasilense Az39, Successfully Applied in Agriculture.</title>
        <authorList>
            <person name="Rivera D."/>
            <person name="Revale S."/>
            <person name="Molina R."/>
            <person name="Gualpa J."/>
            <person name="Puente M."/>
            <person name="Maroniche G."/>
            <person name="Paris G."/>
            <person name="Baker D."/>
            <person name="Clavijo B."/>
            <person name="McLay K."/>
            <person name="Spaepen S."/>
            <person name="Perticari A."/>
            <person name="Vazquez M."/>
            <person name="Wisniewski-Dye F."/>
            <person name="Watkins C."/>
            <person name="Martinez-Abarca F."/>
            <person name="Vanderleyden J."/>
            <person name="Cassan F."/>
        </authorList>
    </citation>
    <scope>NUCLEOTIDE SEQUENCE [LARGE SCALE GENOMIC DNA]</scope>
    <source>
        <strain evidence="1 2">Az39</strain>
    </source>
</reference>
<dbReference type="RefSeq" id="WP_038527999.1">
    <property type="nucleotide sequence ID" value="NZ_CP007793.1"/>
</dbReference>
<evidence type="ECO:0000313" key="2">
    <source>
        <dbReference type="Proteomes" id="UP000027186"/>
    </source>
</evidence>
<dbReference type="EMBL" id="CP007793">
    <property type="protein sequence ID" value="AIB11802.1"/>
    <property type="molecule type" value="Genomic_DNA"/>
</dbReference>
<dbReference type="Proteomes" id="UP000027186">
    <property type="component" value="Chromosome"/>
</dbReference>
<evidence type="ECO:0000313" key="1">
    <source>
        <dbReference type="EMBL" id="AIB11802.1"/>
    </source>
</evidence>
<organism evidence="1 2">
    <name type="scientific">Azospirillum argentinense</name>
    <dbReference type="NCBI Taxonomy" id="2970906"/>
    <lineage>
        <taxon>Bacteria</taxon>
        <taxon>Pseudomonadati</taxon>
        <taxon>Pseudomonadota</taxon>
        <taxon>Alphaproteobacteria</taxon>
        <taxon>Rhodospirillales</taxon>
        <taxon>Azospirillaceae</taxon>
        <taxon>Azospirillum</taxon>
    </lineage>
</organism>
<dbReference type="AlphaFoldDB" id="A0A060DG41"/>
<sequence>MTLQIPRDAETTAGALAKIVQTLGSGDVKSGVALAAQITGKSRWTVRAWMDPYKDAEPGLSCAAALDTAYFTMTGEEPPLYRLYGDTVSVQTHGAHGSHTTDVKDQMLRLTGDMGELAMELTRAEEEARKTRRGFSPGSIAVVTAKADRIRDRLAGIVKGVRSWSEAVR</sequence>
<name>A0A060DG41_9PROT</name>
<protein>
    <submittedName>
        <fullName evidence="1">Uncharacterized protein</fullName>
    </submittedName>
</protein>